<evidence type="ECO:0000256" key="3">
    <source>
        <dbReference type="ARBA" id="ARBA00022679"/>
    </source>
</evidence>
<dbReference type="PANTHER" id="PTHR11104">
    <property type="entry name" value="AMINOGLYCOSIDE N3-ACETYLTRANSFERASE"/>
    <property type="match status" value="1"/>
</dbReference>
<evidence type="ECO:0000313" key="6">
    <source>
        <dbReference type="EMBL" id="MFC3705741.1"/>
    </source>
</evidence>
<name>A0ABV7X2C6_9HYPH</name>
<evidence type="ECO:0000256" key="5">
    <source>
        <dbReference type="RuleBase" id="RU365031"/>
    </source>
</evidence>
<evidence type="ECO:0000256" key="1">
    <source>
        <dbReference type="ARBA" id="ARBA00006383"/>
    </source>
</evidence>
<accession>A0ABV7X2C6</accession>
<keyword evidence="5" id="KW-0046">Antibiotic resistance</keyword>
<dbReference type="InterPro" id="IPR003679">
    <property type="entry name" value="Amioglycoside_AcTrfase"/>
</dbReference>
<protein>
    <recommendedName>
        <fullName evidence="2 5">Aminoglycoside N(3)-acetyltransferase</fullName>
        <ecNumber evidence="5">2.3.1.-</ecNumber>
    </recommendedName>
</protein>
<keyword evidence="3 5" id="KW-0808">Transferase</keyword>
<sequence>MSEYGSIANTPLPRTRTSLAADFRRLGIARGNIVLVHASLSRIGWVAGGPVAVIEALGDAIGDSGTLVMPAHSADWTDPARWQAPPVPADWIELIRAEMPAFDPERTPTRNMGRIAELFRSWPGVRRSDHPACSFAARGPLAETILADHALESPLGEGSPLARLYELDAHILLLGVGLERCTMLHLAEQRAWPGRRSHVEGAAMLVEGRRQWVFYRTPPLVDADHFLSLSTPLQAANLVRTGMAGSAPCLLLPARTLVDFAVDAWSGMPLPE</sequence>
<comment type="caution">
    <text evidence="6">The sequence shown here is derived from an EMBL/GenBank/DDBJ whole genome shotgun (WGS) entry which is preliminary data.</text>
</comment>
<dbReference type="PANTHER" id="PTHR11104:SF0">
    <property type="entry name" value="SPBETA PROPHAGE-DERIVED AMINOGLYCOSIDE N(3')-ACETYLTRANSFERASE-LIKE PROTEIN YOKD"/>
    <property type="match status" value="1"/>
</dbReference>
<keyword evidence="4 5" id="KW-0012">Acyltransferase</keyword>
<evidence type="ECO:0000256" key="2">
    <source>
        <dbReference type="ARBA" id="ARBA00012882"/>
    </source>
</evidence>
<dbReference type="EC" id="2.3.1.-" evidence="5"/>
<proteinExistence type="inferred from homology"/>
<keyword evidence="7" id="KW-1185">Reference proteome</keyword>
<dbReference type="RefSeq" id="WP_380097658.1">
    <property type="nucleotide sequence ID" value="NZ_JBHRYD010000013.1"/>
</dbReference>
<evidence type="ECO:0000256" key="4">
    <source>
        <dbReference type="ARBA" id="ARBA00023315"/>
    </source>
</evidence>
<evidence type="ECO:0000313" key="7">
    <source>
        <dbReference type="Proteomes" id="UP001595613"/>
    </source>
</evidence>
<comment type="similarity">
    <text evidence="1 5">Belongs to the antibiotic N-acetyltransferase family.</text>
</comment>
<comment type="catalytic activity">
    <reaction evidence="5">
        <text>a 2-deoxystreptamine antibiotic + acetyl-CoA = an N(3)-acetyl-2-deoxystreptamine antibiotic + CoA + H(+)</text>
        <dbReference type="Rhea" id="RHEA:12665"/>
        <dbReference type="ChEBI" id="CHEBI:15378"/>
        <dbReference type="ChEBI" id="CHEBI:57287"/>
        <dbReference type="ChEBI" id="CHEBI:57288"/>
        <dbReference type="ChEBI" id="CHEBI:57921"/>
        <dbReference type="ChEBI" id="CHEBI:77452"/>
        <dbReference type="EC" id="2.3.1.81"/>
    </reaction>
</comment>
<dbReference type="Pfam" id="PF02522">
    <property type="entry name" value="Antibiotic_NAT"/>
    <property type="match status" value="1"/>
</dbReference>
<dbReference type="InterPro" id="IPR028345">
    <property type="entry name" value="Antibiotic_NAT-like"/>
</dbReference>
<dbReference type="EMBL" id="JBHRYD010000013">
    <property type="protein sequence ID" value="MFC3705741.1"/>
    <property type="molecule type" value="Genomic_DNA"/>
</dbReference>
<reference evidence="7" key="1">
    <citation type="journal article" date="2019" name="Int. J. Syst. Evol. Microbiol.">
        <title>The Global Catalogue of Microorganisms (GCM) 10K type strain sequencing project: providing services to taxonomists for standard genome sequencing and annotation.</title>
        <authorList>
            <consortium name="The Broad Institute Genomics Platform"/>
            <consortium name="The Broad Institute Genome Sequencing Center for Infectious Disease"/>
            <person name="Wu L."/>
            <person name="Ma J."/>
        </authorList>
    </citation>
    <scope>NUCLEOTIDE SEQUENCE [LARGE SCALE GENOMIC DNA]</scope>
    <source>
        <strain evidence="7">KCTC 42281</strain>
    </source>
</reference>
<dbReference type="Proteomes" id="UP001595613">
    <property type="component" value="Unassembled WGS sequence"/>
</dbReference>
<dbReference type="SUPFAM" id="SSF110710">
    <property type="entry name" value="TTHA0583/YokD-like"/>
    <property type="match status" value="1"/>
</dbReference>
<organism evidence="6 7">
    <name type="scientific">Devosia honganensis</name>
    <dbReference type="NCBI Taxonomy" id="1610527"/>
    <lineage>
        <taxon>Bacteria</taxon>
        <taxon>Pseudomonadati</taxon>
        <taxon>Pseudomonadota</taxon>
        <taxon>Alphaproteobacteria</taxon>
        <taxon>Hyphomicrobiales</taxon>
        <taxon>Devosiaceae</taxon>
        <taxon>Devosia</taxon>
    </lineage>
</organism>
<gene>
    <name evidence="6" type="ORF">ACFOOL_13350</name>
</gene>